<accession>A0A511DS85</accession>
<evidence type="ECO:0000313" key="3">
    <source>
        <dbReference type="Proteomes" id="UP000321685"/>
    </source>
</evidence>
<dbReference type="RefSeq" id="WP_147116052.1">
    <property type="nucleotide sequence ID" value="NZ_BJVJ01000142.1"/>
</dbReference>
<feature type="transmembrane region" description="Helical" evidence="1">
    <location>
        <begin position="14"/>
        <end position="40"/>
    </location>
</feature>
<evidence type="ECO:0000313" key="2">
    <source>
        <dbReference type="EMBL" id="GEL27073.1"/>
    </source>
</evidence>
<reference evidence="2 3" key="1">
    <citation type="submission" date="2019-07" db="EMBL/GenBank/DDBJ databases">
        <title>Whole genome shotgun sequence of Pseudonocardia sulfidoxydans NBRC 16205.</title>
        <authorList>
            <person name="Hosoyama A."/>
            <person name="Uohara A."/>
            <person name="Ohji S."/>
            <person name="Ichikawa N."/>
        </authorList>
    </citation>
    <scope>NUCLEOTIDE SEQUENCE [LARGE SCALE GENOMIC DNA]</scope>
    <source>
        <strain evidence="2 3">NBRC 16205</strain>
    </source>
</reference>
<keyword evidence="3" id="KW-1185">Reference proteome</keyword>
<name>A0A511DS85_9PSEU</name>
<dbReference type="InterPro" id="IPR036259">
    <property type="entry name" value="MFS_trans_sf"/>
</dbReference>
<comment type="caution">
    <text evidence="2">The sequence shown here is derived from an EMBL/GenBank/DDBJ whole genome shotgun (WGS) entry which is preliminary data.</text>
</comment>
<protein>
    <submittedName>
        <fullName evidence="2">Uncharacterized protein</fullName>
    </submittedName>
</protein>
<dbReference type="Proteomes" id="UP000321685">
    <property type="component" value="Unassembled WGS sequence"/>
</dbReference>
<feature type="transmembrane region" description="Helical" evidence="1">
    <location>
        <begin position="95"/>
        <end position="114"/>
    </location>
</feature>
<dbReference type="AlphaFoldDB" id="A0A511DS85"/>
<dbReference type="EMBL" id="BJVJ01000142">
    <property type="protein sequence ID" value="GEL27073.1"/>
    <property type="molecule type" value="Genomic_DNA"/>
</dbReference>
<keyword evidence="1" id="KW-1133">Transmembrane helix</keyword>
<gene>
    <name evidence="2" type="ORF">PSU4_60270</name>
</gene>
<feature type="transmembrane region" description="Helical" evidence="1">
    <location>
        <begin position="60"/>
        <end position="83"/>
    </location>
</feature>
<organism evidence="2 3">
    <name type="scientific">Pseudonocardia sulfidoxydans NBRC 16205</name>
    <dbReference type="NCBI Taxonomy" id="1223511"/>
    <lineage>
        <taxon>Bacteria</taxon>
        <taxon>Bacillati</taxon>
        <taxon>Actinomycetota</taxon>
        <taxon>Actinomycetes</taxon>
        <taxon>Pseudonocardiales</taxon>
        <taxon>Pseudonocardiaceae</taxon>
        <taxon>Pseudonocardia</taxon>
    </lineage>
</organism>
<proteinExistence type="predicted"/>
<sequence length="157" mass="17161">MEEQVNAPAQLRHVITLLLANLALSAVLAILFVAFHASLIDYQLAHLGLSAGVDVDGVRAGLSVGLWSRAVAVVIIGVVYSFLIRRLREGRRRAYLRVLVLSVVSLAGIAYLLVSYQYPAWVRVEQVIQAVVLIALLWATTRPAVRAHFARRTVPAA</sequence>
<dbReference type="SUPFAM" id="SSF103473">
    <property type="entry name" value="MFS general substrate transporter"/>
    <property type="match status" value="1"/>
</dbReference>
<keyword evidence="1" id="KW-0812">Transmembrane</keyword>
<keyword evidence="1" id="KW-0472">Membrane</keyword>
<dbReference type="OrthoDB" id="3700126at2"/>
<feature type="transmembrane region" description="Helical" evidence="1">
    <location>
        <begin position="126"/>
        <end position="145"/>
    </location>
</feature>
<evidence type="ECO:0000256" key="1">
    <source>
        <dbReference type="SAM" id="Phobius"/>
    </source>
</evidence>